<dbReference type="PANTHER" id="PTHR32089:SF33">
    <property type="entry name" value="TOXIN COREGULATED PILUS BIOSYNTHESIS PROTEIN I"/>
    <property type="match status" value="1"/>
</dbReference>
<dbReference type="PANTHER" id="PTHR32089">
    <property type="entry name" value="METHYL-ACCEPTING CHEMOTAXIS PROTEIN MCPB"/>
    <property type="match status" value="1"/>
</dbReference>
<gene>
    <name evidence="7" type="ORF">MD483_22435</name>
</gene>
<comment type="caution">
    <text evidence="7">The sequence shown here is derived from an EMBL/GenBank/DDBJ whole genome shotgun (WGS) entry which is preliminary data.</text>
</comment>
<feature type="non-terminal residue" evidence="7">
    <location>
        <position position="1"/>
    </location>
</feature>
<dbReference type="GO" id="GO:0007165">
    <property type="term" value="P:signal transduction"/>
    <property type="evidence" value="ECO:0007669"/>
    <property type="project" value="UniProtKB-KW"/>
</dbReference>
<feature type="transmembrane region" description="Helical" evidence="5">
    <location>
        <begin position="20"/>
        <end position="44"/>
    </location>
</feature>
<keyword evidence="5" id="KW-1133">Transmembrane helix</keyword>
<accession>A0A9X3HUG1</accession>
<evidence type="ECO:0000256" key="4">
    <source>
        <dbReference type="PROSITE-ProRule" id="PRU00284"/>
    </source>
</evidence>
<keyword evidence="5" id="KW-0812">Transmembrane</keyword>
<dbReference type="EMBL" id="JAKRRX010000284">
    <property type="protein sequence ID" value="MCW8336568.1"/>
    <property type="molecule type" value="Genomic_DNA"/>
</dbReference>
<dbReference type="RefSeq" id="WP_265689652.1">
    <property type="nucleotide sequence ID" value="NZ_JAKRRX010000284.1"/>
</dbReference>
<evidence type="ECO:0000256" key="2">
    <source>
        <dbReference type="ARBA" id="ARBA00023224"/>
    </source>
</evidence>
<evidence type="ECO:0000313" key="7">
    <source>
        <dbReference type="EMBL" id="MCW8336568.1"/>
    </source>
</evidence>
<name>A0A9X3HUG1_9VIBR</name>
<dbReference type="GO" id="GO:0004888">
    <property type="term" value="F:transmembrane signaling receptor activity"/>
    <property type="evidence" value="ECO:0007669"/>
    <property type="project" value="InterPro"/>
</dbReference>
<comment type="subcellular location">
    <subcellularLocation>
        <location evidence="1">Membrane</location>
    </subcellularLocation>
</comment>
<dbReference type="AlphaFoldDB" id="A0A9X3HUG1"/>
<dbReference type="Proteomes" id="UP001155586">
    <property type="component" value="Unassembled WGS sequence"/>
</dbReference>
<dbReference type="Gene3D" id="1.10.287.950">
    <property type="entry name" value="Methyl-accepting chemotaxis protein"/>
    <property type="match status" value="1"/>
</dbReference>
<protein>
    <submittedName>
        <fullName evidence="7">Methyl-accepting chemotaxis protein</fullName>
    </submittedName>
</protein>
<dbReference type="GO" id="GO:0006935">
    <property type="term" value="P:chemotaxis"/>
    <property type="evidence" value="ECO:0007669"/>
    <property type="project" value="InterPro"/>
</dbReference>
<dbReference type="Pfam" id="PF00015">
    <property type="entry name" value="MCPsignal"/>
    <property type="match status" value="1"/>
</dbReference>
<evidence type="ECO:0000256" key="1">
    <source>
        <dbReference type="ARBA" id="ARBA00004370"/>
    </source>
</evidence>
<dbReference type="InterPro" id="IPR004089">
    <property type="entry name" value="MCPsignal_dom"/>
</dbReference>
<organism evidence="7 8">
    <name type="scientific">Vibrio paucivorans</name>
    <dbReference type="NCBI Taxonomy" id="2829489"/>
    <lineage>
        <taxon>Bacteria</taxon>
        <taxon>Pseudomonadati</taxon>
        <taxon>Pseudomonadota</taxon>
        <taxon>Gammaproteobacteria</taxon>
        <taxon>Vibrionales</taxon>
        <taxon>Vibrionaceae</taxon>
        <taxon>Vibrio</taxon>
    </lineage>
</organism>
<dbReference type="PRINTS" id="PR00260">
    <property type="entry name" value="CHEMTRNSDUCR"/>
</dbReference>
<evidence type="ECO:0000259" key="6">
    <source>
        <dbReference type="PROSITE" id="PS50111"/>
    </source>
</evidence>
<evidence type="ECO:0000256" key="5">
    <source>
        <dbReference type="SAM" id="Phobius"/>
    </source>
</evidence>
<comment type="similarity">
    <text evidence="3">Belongs to the methyl-accepting chemotaxis (MCP) protein family.</text>
</comment>
<reference evidence="7" key="1">
    <citation type="submission" date="2022-02" db="EMBL/GenBank/DDBJ databases">
        <title>Vibrio sp. nov., a new bacterium isolated from Bohai sea, China.</title>
        <authorList>
            <person name="Yuan Y."/>
        </authorList>
    </citation>
    <scope>NUCLEOTIDE SEQUENCE</scope>
    <source>
        <strain evidence="7">DBSS07</strain>
    </source>
</reference>
<sequence length="375" mass="40460">DGNVLYAVSSQSESVDTGNTFIVSTILVLLGMGVLGVLITYIALKRELKHLPTLVDSISSMGNGRFTEWSFPKANNELDIISDSLQSLQGSVSKVMTNADNIMAELAHAQQQISNSIRMNADNAQKEFGEIEQVASASTELSATAAEVASNAERAETSTTSTMASIEQSSITLEQSQAISGQIMLSMDESAKIVNVLRTYSDNISSVVEVINGLSEQTNLLALNAAIEAARAGEQGRGFAVVADEVRALAEKTQKSTVSIQEIITQLQEQSKLADVIMVQNSNLVSESQELSEQIAVVFNSIKQEISDITDINSMVATTSEEQSRVTIDCSERLEEINNLVAHSLENTNETLSINEGISTATEKLKHELSFFKTK</sequence>
<feature type="domain" description="Methyl-accepting transducer" evidence="6">
    <location>
        <begin position="102"/>
        <end position="338"/>
    </location>
</feature>
<evidence type="ECO:0000313" key="8">
    <source>
        <dbReference type="Proteomes" id="UP001155586"/>
    </source>
</evidence>
<keyword evidence="5" id="KW-0472">Membrane</keyword>
<proteinExistence type="inferred from homology"/>
<dbReference type="CDD" id="cd11386">
    <property type="entry name" value="MCP_signal"/>
    <property type="match status" value="1"/>
</dbReference>
<keyword evidence="2 4" id="KW-0807">Transducer</keyword>
<dbReference type="GO" id="GO:0016020">
    <property type="term" value="C:membrane"/>
    <property type="evidence" value="ECO:0007669"/>
    <property type="project" value="UniProtKB-SubCell"/>
</dbReference>
<dbReference type="SMART" id="SM00283">
    <property type="entry name" value="MA"/>
    <property type="match status" value="1"/>
</dbReference>
<dbReference type="FunFam" id="1.10.287.950:FF:000001">
    <property type="entry name" value="Methyl-accepting chemotaxis sensory transducer"/>
    <property type="match status" value="1"/>
</dbReference>
<dbReference type="InterPro" id="IPR004090">
    <property type="entry name" value="Chemotax_Me-accpt_rcpt"/>
</dbReference>
<keyword evidence="8" id="KW-1185">Reference proteome</keyword>
<dbReference type="PROSITE" id="PS50111">
    <property type="entry name" value="CHEMOTAXIS_TRANSDUC_2"/>
    <property type="match status" value="1"/>
</dbReference>
<dbReference type="SUPFAM" id="SSF58104">
    <property type="entry name" value="Methyl-accepting chemotaxis protein (MCP) signaling domain"/>
    <property type="match status" value="1"/>
</dbReference>
<evidence type="ECO:0000256" key="3">
    <source>
        <dbReference type="ARBA" id="ARBA00029447"/>
    </source>
</evidence>